<dbReference type="EC" id="5.6.2.4" evidence="17"/>
<feature type="region of interest" description="Disordered" evidence="21">
    <location>
        <begin position="385"/>
        <end position="404"/>
    </location>
</feature>
<keyword evidence="15" id="KW-0539">Nucleus</keyword>
<feature type="region of interest" description="Disordered" evidence="21">
    <location>
        <begin position="483"/>
        <end position="588"/>
    </location>
</feature>
<accession>A0A914B445</accession>
<dbReference type="SMART" id="SM00956">
    <property type="entry name" value="RQC"/>
    <property type="match status" value="1"/>
</dbReference>
<evidence type="ECO:0000256" key="6">
    <source>
        <dbReference type="ARBA" id="ARBA00022741"/>
    </source>
</evidence>
<comment type="cofactor">
    <cofactor evidence="1">
        <name>Zn(2+)</name>
        <dbReference type="ChEBI" id="CHEBI:29105"/>
    </cofactor>
</comment>
<feature type="compositionally biased region" description="Basic residues" evidence="21">
    <location>
        <begin position="1401"/>
        <end position="1412"/>
    </location>
</feature>
<evidence type="ECO:0000256" key="10">
    <source>
        <dbReference type="ARBA" id="ARBA00022833"/>
    </source>
</evidence>
<evidence type="ECO:0000259" key="22">
    <source>
        <dbReference type="PROSITE" id="PS50967"/>
    </source>
</evidence>
<dbReference type="InterPro" id="IPR036388">
    <property type="entry name" value="WH-like_DNA-bd_sf"/>
</dbReference>
<dbReference type="Pfam" id="PF16124">
    <property type="entry name" value="RecQ_Zn_bind"/>
    <property type="match status" value="1"/>
</dbReference>
<dbReference type="GO" id="GO:0003677">
    <property type="term" value="F:DNA binding"/>
    <property type="evidence" value="ECO:0007669"/>
    <property type="project" value="UniProtKB-KW"/>
</dbReference>
<dbReference type="InterPro" id="IPR014001">
    <property type="entry name" value="Helicase_ATP-bd"/>
</dbReference>
<dbReference type="InterPro" id="IPR001650">
    <property type="entry name" value="Helicase_C-like"/>
</dbReference>
<feature type="domain" description="Helicase ATP-binding" evidence="23">
    <location>
        <begin position="727"/>
        <end position="902"/>
    </location>
</feature>
<keyword evidence="6" id="KW-0547">Nucleotide-binding</keyword>
<dbReference type="FunFam" id="1.10.10.10:FF:000495">
    <property type="entry name" value="RecQ family helicase MusN"/>
    <property type="match status" value="1"/>
</dbReference>
<feature type="compositionally biased region" description="Polar residues" evidence="21">
    <location>
        <begin position="566"/>
        <end position="578"/>
    </location>
</feature>
<sequence>MRYVFAVSSLQFEIFGNFKFKLSRSARQKQEQANNSSETPLSGVIPPTQAPCSTTQASLTSWFQPPSKATMTHPLKALSTNNNFGKATEFKHSSLAAGSALPKLPVSSDALTSPPQTSKPVASVQPYTPQNSRNNRQQSDQHSSKSRGLNDLFIIEDSLPDDFDDLDDFLESPLTDKKKKHSPKAVKSKDWNPKTSSGTKAGDWNGYECIDLTNSIGKPAGQTTRQEVTTISPDYLRELSDCDENADDKPINRSRRLSRRHKAALITDESDEDENKENNEMDCDPALHGYSTNTLKFMPDTCEFFTETQNEAVTQDPDDLIDIPSPSPPPSEYDFYSDPDDAFPSFTAQDPTEPEDDYFMEEFPSQTPEGALAPRQSLQEMRINQESAGSFSGDRETETPAAADSKACFSHDENFYTSHPTMQPLPSEISVASLQERLNSLKQLMFGVMEQICDNVDTALVSPTEGGRLDHVKPLLSLRKRMKAKQKQAEAKLRQLSTGTNRQTSTSPLTNQESAIPIIHARSRPPDPSNASLPFQTPNTSNTRMPNQNAFSFKSKTGNSSGKNSVTPLNTTNRTLSTVPPPQVTNPLKQDVITTPLQRTLPSTISKISPGFASPDAGFGGDGFYDDSPAMPTASVFNTTAPNFTTGNKKKPLELSSEKRPQPQLVKQHHKFKPSTVQRASDLLSTEVSIRHSRFSGTNFPHSKELLKVFRQTFGLHQFRPEQLEAINAALLGEDCFVLMPTGGGKSLTYQLPGVLTDGVTFVVSPLKSLIQDQVQRLVSLEIPAAHLSGELKSDFVDSIYRQLSLRDPGVKLLYVTPEKISASTKLISAMEHLYHRKMLARFVIDEAHCVSQWGHDFRPDYKKLCKLRQKFPGVPVMALTATATPRVQKDILHQLAMPKPQIFTRSFDRSNLQFSVKKKEPRKLIQHITQLLQSTFRGQSGIIYCLSRKECEKTAEDLCRNGIKACPYHAGQSDSDRARVQEKWISDEYKVVCATIAFGMGIDKPDVRFVMHYSLPKSMEGYYQEAGRAGRDGELAKCILYYSYQDVTRLRRMVEGDRDNNYEVTKVHLDNLYRMVQFCENSVDCRRVQLLNYFGETTYTKEKCLQNRQTACDNCLSGSAYSTVDMTSIAKKIVEFAKQIDGAPSSSGRGYKRRYAPQFTLNHYADVLMGSNSAKVTQNGHASSPIYNLMKGRDYQRHDCERLLRKMVLDGLLREELVIGAHDQALCYVKVGPKAFDLLSGRSKMELKLTNAKAAKALQMSTQVPNEALNAPRQKLLDELRVIRRQIAVESNMNPDNVFNDETLREMADQLPMAKEELVELTGVTVPKATRFGQRFLETITKYLPDMLQEEDDFASSDPSSSVYFNNTVANTATNAGTDSRSSKRAPRKRKREGNNNPTKSKRVRAASNKRKGNDGSDSNNASNGFNFNSGAGHQTTNLNQFKFQKPSGGGGGGGGKGRFKGGGKVGGGQGRLGFMPDPKPRQGFGRSFLANGGQFPG</sequence>
<evidence type="ECO:0000256" key="5">
    <source>
        <dbReference type="ARBA" id="ARBA00022723"/>
    </source>
</evidence>
<dbReference type="GO" id="GO:0005524">
    <property type="term" value="F:ATP binding"/>
    <property type="evidence" value="ECO:0007669"/>
    <property type="project" value="UniProtKB-KW"/>
</dbReference>
<dbReference type="InterPro" id="IPR010997">
    <property type="entry name" value="HRDC-like_sf"/>
</dbReference>
<comment type="catalytic activity">
    <reaction evidence="19">
        <text>ATP + H2O = ADP + phosphate + H(+)</text>
        <dbReference type="Rhea" id="RHEA:13065"/>
        <dbReference type="ChEBI" id="CHEBI:15377"/>
        <dbReference type="ChEBI" id="CHEBI:15378"/>
        <dbReference type="ChEBI" id="CHEBI:30616"/>
        <dbReference type="ChEBI" id="CHEBI:43474"/>
        <dbReference type="ChEBI" id="CHEBI:456216"/>
    </reaction>
</comment>
<dbReference type="PANTHER" id="PTHR13710:SF153">
    <property type="entry name" value="RECQ-LIKE DNA HELICASE BLM"/>
    <property type="match status" value="1"/>
</dbReference>
<evidence type="ECO:0000256" key="14">
    <source>
        <dbReference type="ARBA" id="ARBA00023235"/>
    </source>
</evidence>
<dbReference type="Pfam" id="PF00271">
    <property type="entry name" value="Helicase_C"/>
    <property type="match status" value="1"/>
</dbReference>
<feature type="compositionally biased region" description="Polar residues" evidence="21">
    <location>
        <begin position="529"/>
        <end position="550"/>
    </location>
</feature>
<dbReference type="SUPFAM" id="SSF52540">
    <property type="entry name" value="P-loop containing nucleoside triphosphate hydrolases"/>
    <property type="match status" value="2"/>
</dbReference>
<dbReference type="GeneID" id="119739801"/>
<dbReference type="PANTHER" id="PTHR13710">
    <property type="entry name" value="DNA HELICASE RECQ FAMILY MEMBER"/>
    <property type="match status" value="1"/>
</dbReference>
<proteinExistence type="inferred from homology"/>
<keyword evidence="7" id="KW-0227">DNA damage</keyword>
<dbReference type="GO" id="GO:0005634">
    <property type="term" value="C:nucleus"/>
    <property type="evidence" value="ECO:0007669"/>
    <property type="project" value="UniProtKB-SubCell"/>
</dbReference>
<dbReference type="GO" id="GO:0009378">
    <property type="term" value="F:four-way junction helicase activity"/>
    <property type="evidence" value="ECO:0007669"/>
    <property type="project" value="TreeGrafter"/>
</dbReference>
<evidence type="ECO:0000259" key="23">
    <source>
        <dbReference type="PROSITE" id="PS51192"/>
    </source>
</evidence>
<evidence type="ECO:0000256" key="3">
    <source>
        <dbReference type="ARBA" id="ARBA00005446"/>
    </source>
</evidence>
<dbReference type="Pfam" id="PF00570">
    <property type="entry name" value="HRDC"/>
    <property type="match status" value="1"/>
</dbReference>
<dbReference type="FunFam" id="3.40.50.300:FF:000537">
    <property type="entry name" value="Bloom syndrome RecQ-like helicase"/>
    <property type="match status" value="1"/>
</dbReference>
<feature type="compositionally biased region" description="Basic residues" evidence="21">
    <location>
        <begin position="1384"/>
        <end position="1393"/>
    </location>
</feature>
<keyword evidence="12" id="KW-0238">DNA-binding</keyword>
<keyword evidence="10" id="KW-0862">Zinc</keyword>
<dbReference type="CDD" id="cd18794">
    <property type="entry name" value="SF2_C_RecQ"/>
    <property type="match status" value="1"/>
</dbReference>
<reference evidence="25" key="1">
    <citation type="submission" date="2022-11" db="UniProtKB">
        <authorList>
            <consortium name="EnsemblMetazoa"/>
        </authorList>
    </citation>
    <scope>IDENTIFICATION</scope>
</reference>
<evidence type="ECO:0000256" key="4">
    <source>
        <dbReference type="ARBA" id="ARBA00022705"/>
    </source>
</evidence>
<evidence type="ECO:0000256" key="21">
    <source>
        <dbReference type="SAM" id="MobiDB-lite"/>
    </source>
</evidence>
<feature type="region of interest" description="Disordered" evidence="21">
    <location>
        <begin position="316"/>
        <end position="370"/>
    </location>
</feature>
<dbReference type="SMART" id="SM00487">
    <property type="entry name" value="DEXDc"/>
    <property type="match status" value="1"/>
</dbReference>
<feature type="region of interest" description="Disordered" evidence="21">
    <location>
        <begin position="638"/>
        <end position="672"/>
    </location>
</feature>
<dbReference type="InterPro" id="IPR036390">
    <property type="entry name" value="WH_DNA-bd_sf"/>
</dbReference>
<keyword evidence="4" id="KW-0235">DNA replication</keyword>
<dbReference type="GO" id="GO:0005694">
    <property type="term" value="C:chromosome"/>
    <property type="evidence" value="ECO:0007669"/>
    <property type="project" value="TreeGrafter"/>
</dbReference>
<dbReference type="InterPro" id="IPR011545">
    <property type="entry name" value="DEAD/DEAH_box_helicase_dom"/>
</dbReference>
<feature type="region of interest" description="Disordered" evidence="21">
    <location>
        <begin position="29"/>
        <end position="58"/>
    </location>
</feature>
<evidence type="ECO:0000256" key="18">
    <source>
        <dbReference type="ARBA" id="ARBA00044542"/>
    </source>
</evidence>
<evidence type="ECO:0000259" key="24">
    <source>
        <dbReference type="PROSITE" id="PS51194"/>
    </source>
</evidence>
<evidence type="ECO:0000256" key="16">
    <source>
        <dbReference type="ARBA" id="ARBA00034617"/>
    </source>
</evidence>
<feature type="compositionally biased region" description="Polar residues" evidence="21">
    <location>
        <begin position="31"/>
        <end position="40"/>
    </location>
</feature>
<evidence type="ECO:0000256" key="11">
    <source>
        <dbReference type="ARBA" id="ARBA00022840"/>
    </source>
</evidence>
<dbReference type="Proteomes" id="UP000887568">
    <property type="component" value="Unplaced"/>
</dbReference>
<comment type="catalytic activity">
    <reaction evidence="16">
        <text>Couples ATP hydrolysis with the unwinding of duplex DNA by translocating in the 3'-5' direction.</text>
        <dbReference type="EC" id="5.6.2.4"/>
    </reaction>
</comment>
<evidence type="ECO:0000313" key="25">
    <source>
        <dbReference type="EnsemblMetazoa" id="XP_038070807.1"/>
    </source>
</evidence>
<keyword evidence="26" id="KW-1185">Reference proteome</keyword>
<keyword evidence="8" id="KW-0378">Hydrolase</keyword>
<dbReference type="PROSITE" id="PS50967">
    <property type="entry name" value="HRDC"/>
    <property type="match status" value="1"/>
</dbReference>
<evidence type="ECO:0000256" key="13">
    <source>
        <dbReference type="ARBA" id="ARBA00023204"/>
    </source>
</evidence>
<keyword evidence="9" id="KW-0347">Helicase</keyword>
<dbReference type="GO" id="GO:0046872">
    <property type="term" value="F:metal ion binding"/>
    <property type="evidence" value="ECO:0007669"/>
    <property type="project" value="UniProtKB-KW"/>
</dbReference>
<evidence type="ECO:0000313" key="26">
    <source>
        <dbReference type="Proteomes" id="UP000887568"/>
    </source>
</evidence>
<dbReference type="OrthoDB" id="10261556at2759"/>
<dbReference type="Pfam" id="PF00270">
    <property type="entry name" value="DEAD"/>
    <property type="match status" value="1"/>
</dbReference>
<dbReference type="InterPro" id="IPR002464">
    <property type="entry name" value="DNA/RNA_helicase_DEAH_CS"/>
</dbReference>
<dbReference type="OMA" id="FEIFGNF"/>
<evidence type="ECO:0000256" key="2">
    <source>
        <dbReference type="ARBA" id="ARBA00004123"/>
    </source>
</evidence>
<feature type="compositionally biased region" description="Low complexity" evidence="21">
    <location>
        <begin position="551"/>
        <end position="565"/>
    </location>
</feature>
<dbReference type="InterPro" id="IPR032284">
    <property type="entry name" value="RecQ_Zn-bd"/>
</dbReference>
<dbReference type="GO" id="GO:0016787">
    <property type="term" value="F:hydrolase activity"/>
    <property type="evidence" value="ECO:0007669"/>
    <property type="project" value="UniProtKB-KW"/>
</dbReference>
<dbReference type="Gene3D" id="1.10.10.10">
    <property type="entry name" value="Winged helix-like DNA-binding domain superfamily/Winged helix DNA-binding domain"/>
    <property type="match status" value="1"/>
</dbReference>
<keyword evidence="13" id="KW-0234">DNA repair</keyword>
<dbReference type="InterPro" id="IPR044876">
    <property type="entry name" value="HRDC_dom_sf"/>
</dbReference>
<feature type="domain" description="HRDC" evidence="22">
    <location>
        <begin position="1271"/>
        <end position="1351"/>
    </location>
</feature>
<feature type="region of interest" description="Disordered" evidence="21">
    <location>
        <begin position="106"/>
        <end position="149"/>
    </location>
</feature>
<feature type="domain" description="Helicase C-terminal" evidence="24">
    <location>
        <begin position="924"/>
        <end position="1074"/>
    </location>
</feature>
<dbReference type="NCBIfam" id="TIGR00614">
    <property type="entry name" value="recQ_fam"/>
    <property type="match status" value="1"/>
</dbReference>
<evidence type="ECO:0000256" key="20">
    <source>
        <dbReference type="ARBA" id="ARBA00073450"/>
    </source>
</evidence>
<keyword evidence="14" id="KW-0413">Isomerase</keyword>
<feature type="compositionally biased region" description="Basic residues" evidence="21">
    <location>
        <begin position="177"/>
        <end position="186"/>
    </location>
</feature>
<evidence type="ECO:0000256" key="17">
    <source>
        <dbReference type="ARBA" id="ARBA00034808"/>
    </source>
</evidence>
<feature type="compositionally biased region" description="Acidic residues" evidence="21">
    <location>
        <begin position="268"/>
        <end position="282"/>
    </location>
</feature>
<feature type="compositionally biased region" description="Polar residues" evidence="21">
    <location>
        <begin position="109"/>
        <end position="129"/>
    </location>
</feature>
<dbReference type="SMART" id="SM00490">
    <property type="entry name" value="HELICc"/>
    <property type="match status" value="1"/>
</dbReference>
<dbReference type="SUPFAM" id="SSF47819">
    <property type="entry name" value="HRDC-like"/>
    <property type="match status" value="1"/>
</dbReference>
<feature type="region of interest" description="Disordered" evidence="21">
    <location>
        <begin position="173"/>
        <end position="200"/>
    </location>
</feature>
<dbReference type="InterPro" id="IPR002121">
    <property type="entry name" value="HRDC_dom"/>
</dbReference>
<dbReference type="GO" id="GO:0006260">
    <property type="term" value="P:DNA replication"/>
    <property type="evidence" value="ECO:0007669"/>
    <property type="project" value="UniProtKB-KW"/>
</dbReference>
<feature type="compositionally biased region" description="Low complexity" evidence="21">
    <location>
        <begin position="1417"/>
        <end position="1434"/>
    </location>
</feature>
<dbReference type="SUPFAM" id="SSF46785">
    <property type="entry name" value="Winged helix' DNA-binding domain"/>
    <property type="match status" value="1"/>
</dbReference>
<feature type="compositionally biased region" description="Gly residues" evidence="21">
    <location>
        <begin position="1449"/>
        <end position="1473"/>
    </location>
</feature>
<evidence type="ECO:0000256" key="15">
    <source>
        <dbReference type="ARBA" id="ARBA00023242"/>
    </source>
</evidence>
<dbReference type="InterPro" id="IPR004589">
    <property type="entry name" value="DNA_helicase_ATP-dep_RecQ"/>
</dbReference>
<dbReference type="RefSeq" id="XP_038070807.1">
    <property type="nucleotide sequence ID" value="XM_038214879.1"/>
</dbReference>
<evidence type="ECO:0000256" key="19">
    <source>
        <dbReference type="ARBA" id="ARBA00049360"/>
    </source>
</evidence>
<dbReference type="GO" id="GO:0005737">
    <property type="term" value="C:cytoplasm"/>
    <property type="evidence" value="ECO:0007669"/>
    <property type="project" value="TreeGrafter"/>
</dbReference>
<dbReference type="FunFam" id="3.40.50.300:FF:000340">
    <property type="entry name" value="Bloom syndrome, RecQ helicase"/>
    <property type="match status" value="1"/>
</dbReference>
<protein>
    <recommendedName>
        <fullName evidence="20">RecQ-like DNA helicase BLM</fullName>
        <ecNumber evidence="17">5.6.2.4</ecNumber>
    </recommendedName>
    <alternativeName>
        <fullName evidence="18">DNA 3'-5' helicase BLM</fullName>
    </alternativeName>
</protein>
<evidence type="ECO:0000256" key="1">
    <source>
        <dbReference type="ARBA" id="ARBA00001947"/>
    </source>
</evidence>
<evidence type="ECO:0000256" key="8">
    <source>
        <dbReference type="ARBA" id="ARBA00022801"/>
    </source>
</evidence>
<evidence type="ECO:0000256" key="12">
    <source>
        <dbReference type="ARBA" id="ARBA00023125"/>
    </source>
</evidence>
<dbReference type="Gene3D" id="1.10.150.80">
    <property type="entry name" value="HRDC domain"/>
    <property type="match status" value="1"/>
</dbReference>
<feature type="compositionally biased region" description="Polar residues" evidence="21">
    <location>
        <begin position="1435"/>
        <end position="1444"/>
    </location>
</feature>
<dbReference type="PROSITE" id="PS51192">
    <property type="entry name" value="HELICASE_ATP_BIND_1"/>
    <property type="match status" value="1"/>
</dbReference>
<feature type="compositionally biased region" description="Low complexity" evidence="21">
    <location>
        <begin position="130"/>
        <end position="141"/>
    </location>
</feature>
<dbReference type="SMART" id="SM00341">
    <property type="entry name" value="HRDC"/>
    <property type="match status" value="1"/>
</dbReference>
<name>A0A914B445_PATMI</name>
<dbReference type="Pfam" id="PF09382">
    <property type="entry name" value="RQC"/>
    <property type="match status" value="1"/>
</dbReference>
<evidence type="ECO:0000256" key="9">
    <source>
        <dbReference type="ARBA" id="ARBA00022806"/>
    </source>
</evidence>
<evidence type="ECO:0000256" key="7">
    <source>
        <dbReference type="ARBA" id="ARBA00022763"/>
    </source>
</evidence>
<dbReference type="PROSITE" id="PS51194">
    <property type="entry name" value="HELICASE_CTER"/>
    <property type="match status" value="1"/>
</dbReference>
<feature type="compositionally biased region" description="Basic and acidic residues" evidence="21">
    <location>
        <begin position="651"/>
        <end position="661"/>
    </location>
</feature>
<comment type="subcellular location">
    <subcellularLocation>
        <location evidence="2">Nucleus</location>
    </subcellularLocation>
</comment>
<dbReference type="EnsemblMetazoa" id="XM_038214879.1">
    <property type="protein sequence ID" value="XP_038070807.1"/>
    <property type="gene ID" value="LOC119739801"/>
</dbReference>
<feature type="region of interest" description="Disordered" evidence="21">
    <location>
        <begin position="260"/>
        <end position="282"/>
    </location>
</feature>
<feature type="compositionally biased region" description="Polar residues" evidence="21">
    <location>
        <begin position="638"/>
        <end position="647"/>
    </location>
</feature>
<dbReference type="InterPro" id="IPR018982">
    <property type="entry name" value="RQC_domain"/>
</dbReference>
<keyword evidence="5" id="KW-0479">Metal-binding</keyword>
<dbReference type="InterPro" id="IPR027417">
    <property type="entry name" value="P-loop_NTPase"/>
</dbReference>
<feature type="region of interest" description="Disordered" evidence="21">
    <location>
        <begin position="1373"/>
        <end position="1499"/>
    </location>
</feature>
<organism evidence="25 26">
    <name type="scientific">Patiria miniata</name>
    <name type="common">Bat star</name>
    <name type="synonym">Asterina miniata</name>
    <dbReference type="NCBI Taxonomy" id="46514"/>
    <lineage>
        <taxon>Eukaryota</taxon>
        <taxon>Metazoa</taxon>
        <taxon>Echinodermata</taxon>
        <taxon>Eleutherozoa</taxon>
        <taxon>Asterozoa</taxon>
        <taxon>Asteroidea</taxon>
        <taxon>Valvatacea</taxon>
        <taxon>Valvatida</taxon>
        <taxon>Asterinidae</taxon>
        <taxon>Patiria</taxon>
    </lineage>
</organism>
<comment type="similarity">
    <text evidence="3">Belongs to the helicase family. RecQ subfamily.</text>
</comment>
<dbReference type="GO" id="GO:0043138">
    <property type="term" value="F:3'-5' DNA helicase activity"/>
    <property type="evidence" value="ECO:0007669"/>
    <property type="project" value="UniProtKB-EC"/>
</dbReference>
<feature type="compositionally biased region" description="Polar residues" evidence="21">
    <location>
        <begin position="495"/>
        <end position="514"/>
    </location>
</feature>
<dbReference type="GO" id="GO:0000724">
    <property type="term" value="P:double-strand break repair via homologous recombination"/>
    <property type="evidence" value="ECO:0007669"/>
    <property type="project" value="UniProtKB-ARBA"/>
</dbReference>
<keyword evidence="11" id="KW-0067">ATP-binding</keyword>
<dbReference type="PROSITE" id="PS00690">
    <property type="entry name" value="DEAH_ATP_HELICASE"/>
    <property type="match status" value="1"/>
</dbReference>
<dbReference type="Gene3D" id="3.40.50.300">
    <property type="entry name" value="P-loop containing nucleotide triphosphate hydrolases"/>
    <property type="match status" value="2"/>
</dbReference>